<dbReference type="PROSITE" id="PS51123">
    <property type="entry name" value="OMPA_2"/>
    <property type="match status" value="1"/>
</dbReference>
<name>A0A0F9UFE8_9ZZZZ</name>
<comment type="caution">
    <text evidence="6">The sequence shown here is derived from an EMBL/GenBank/DDBJ whole genome shotgun (WGS) entry which is preliminary data.</text>
</comment>
<evidence type="ECO:0000256" key="3">
    <source>
        <dbReference type="ARBA" id="ARBA00023237"/>
    </source>
</evidence>
<dbReference type="SUPFAM" id="SSF103088">
    <property type="entry name" value="OmpA-like"/>
    <property type="match status" value="1"/>
</dbReference>
<dbReference type="InterPro" id="IPR050330">
    <property type="entry name" value="Bact_OuterMem_StrucFunc"/>
</dbReference>
<sequence length="493" mass="55096">MLRYIFLYIFLLAVSSSVAADSPDHPLLNRYPGSSVAEFQTIGYERFSLPTGLPADGVGLDFPTLDLIGDLTRHTYRLRGVSTLKIYENYKAALERANFKIIFECALDECGSQRQIKALGASLAINNSVFNNWHDPYYILAEASGEEHRTHVAIYMGGNDNDAAIHQAVVEEVPINRNLIKVNTDYMNRPPKEMAGQVEITAAERAEDHSLLSRYPGARIREFTHEEYQQFTLPTGTVSAYRNADDFDNVQLIGDLTKHFYLLENVSTLKVYENYKNALKTADFEILYECSLGDCGSSTDVRALGALIATTGNVYNYYRDPYYLVARRDTLTGPAYIGLFIGRYRAETAVQQVVVETRDAQVDLIAINTDLLHRELEESGRASIYGIYFDTNKSEVKPESKAAMDTVADLLEEYPELQLYVVGHTDDVGAVEYNVSLSSDRADAVVKRLVTEHGIDPKRLHAAGVGPFSPSAANNSEEGRKLNRRVELVTRLP</sequence>
<dbReference type="PRINTS" id="PR01021">
    <property type="entry name" value="OMPADOMAIN"/>
</dbReference>
<evidence type="ECO:0000313" key="6">
    <source>
        <dbReference type="EMBL" id="KKN91930.1"/>
    </source>
</evidence>
<dbReference type="CDD" id="cd07185">
    <property type="entry name" value="OmpA_C-like"/>
    <property type="match status" value="1"/>
</dbReference>
<reference evidence="6" key="1">
    <citation type="journal article" date="2015" name="Nature">
        <title>Complex archaea that bridge the gap between prokaryotes and eukaryotes.</title>
        <authorList>
            <person name="Spang A."/>
            <person name="Saw J.H."/>
            <person name="Jorgensen S.L."/>
            <person name="Zaremba-Niedzwiedzka K."/>
            <person name="Martijn J."/>
            <person name="Lind A.E."/>
            <person name="van Eijk R."/>
            <person name="Schleper C."/>
            <person name="Guy L."/>
            <person name="Ettema T.J."/>
        </authorList>
    </citation>
    <scope>NUCLEOTIDE SEQUENCE</scope>
</reference>
<dbReference type="Gene3D" id="3.30.1330.60">
    <property type="entry name" value="OmpA-like domain"/>
    <property type="match status" value="1"/>
</dbReference>
<accession>A0A0F9UFE8</accession>
<keyword evidence="3" id="KW-0998">Cell outer membrane</keyword>
<dbReference type="Pfam" id="PF00691">
    <property type="entry name" value="OmpA"/>
    <property type="match status" value="1"/>
</dbReference>
<evidence type="ECO:0000259" key="5">
    <source>
        <dbReference type="PROSITE" id="PS51123"/>
    </source>
</evidence>
<evidence type="ECO:0000256" key="1">
    <source>
        <dbReference type="ARBA" id="ARBA00004442"/>
    </source>
</evidence>
<dbReference type="InterPro" id="IPR036737">
    <property type="entry name" value="OmpA-like_sf"/>
</dbReference>
<evidence type="ECO:0000256" key="4">
    <source>
        <dbReference type="SAM" id="MobiDB-lite"/>
    </source>
</evidence>
<dbReference type="PANTHER" id="PTHR30329">
    <property type="entry name" value="STATOR ELEMENT OF FLAGELLAR MOTOR COMPLEX"/>
    <property type="match status" value="1"/>
</dbReference>
<feature type="domain" description="OmpA-like" evidence="5">
    <location>
        <begin position="376"/>
        <end position="493"/>
    </location>
</feature>
<organism evidence="6">
    <name type="scientific">marine sediment metagenome</name>
    <dbReference type="NCBI Taxonomy" id="412755"/>
    <lineage>
        <taxon>unclassified sequences</taxon>
        <taxon>metagenomes</taxon>
        <taxon>ecological metagenomes</taxon>
    </lineage>
</organism>
<proteinExistence type="predicted"/>
<dbReference type="EMBL" id="LAZR01000099">
    <property type="protein sequence ID" value="KKN91930.1"/>
    <property type="molecule type" value="Genomic_DNA"/>
</dbReference>
<comment type="subcellular location">
    <subcellularLocation>
        <location evidence="1">Cell outer membrane</location>
    </subcellularLocation>
</comment>
<keyword evidence="2" id="KW-0472">Membrane</keyword>
<dbReference type="PANTHER" id="PTHR30329:SF21">
    <property type="entry name" value="LIPOPROTEIN YIAD-RELATED"/>
    <property type="match status" value="1"/>
</dbReference>
<protein>
    <recommendedName>
        <fullName evidence="5">OmpA-like domain-containing protein</fullName>
    </recommendedName>
</protein>
<dbReference type="AlphaFoldDB" id="A0A0F9UFE8"/>
<dbReference type="InterPro" id="IPR006664">
    <property type="entry name" value="OMP_bac"/>
</dbReference>
<dbReference type="InterPro" id="IPR006665">
    <property type="entry name" value="OmpA-like"/>
</dbReference>
<dbReference type="GO" id="GO:0009279">
    <property type="term" value="C:cell outer membrane"/>
    <property type="evidence" value="ECO:0007669"/>
    <property type="project" value="UniProtKB-SubCell"/>
</dbReference>
<feature type="region of interest" description="Disordered" evidence="4">
    <location>
        <begin position="461"/>
        <end position="482"/>
    </location>
</feature>
<evidence type="ECO:0000256" key="2">
    <source>
        <dbReference type="ARBA" id="ARBA00023136"/>
    </source>
</evidence>
<gene>
    <name evidence="6" type="ORF">LCGC14_0214050</name>
</gene>